<dbReference type="STRING" id="1109443.G4TME2"/>
<dbReference type="SUPFAM" id="SSF48452">
    <property type="entry name" value="TPR-like"/>
    <property type="match status" value="1"/>
</dbReference>
<gene>
    <name evidence="2" type="ORF">PIIN_06421</name>
</gene>
<dbReference type="InterPro" id="IPR052769">
    <property type="entry name" value="TPR_domain_protein"/>
</dbReference>
<dbReference type="AlphaFoldDB" id="G4TME2"/>
<name>G4TME2_SERID</name>
<protein>
    <recommendedName>
        <fullName evidence="4">TPR-like protein</fullName>
    </recommendedName>
</protein>
<dbReference type="PANTHER" id="PTHR46014:SF1">
    <property type="entry name" value="TETRATRICOPEPTIDE REPEAT PROTEIN 1"/>
    <property type="match status" value="1"/>
</dbReference>
<feature type="region of interest" description="Disordered" evidence="1">
    <location>
        <begin position="64"/>
        <end position="112"/>
    </location>
</feature>
<feature type="compositionally biased region" description="Acidic residues" evidence="1">
    <location>
        <begin position="77"/>
        <end position="87"/>
    </location>
</feature>
<dbReference type="InParanoid" id="G4TME2"/>
<dbReference type="HOGENOM" id="CLU_058463_0_0_1"/>
<sequence>MSDAEIYVGEQRVGTTSNSTLDGEERVRQGLAKAAEMKDEGNKFFLEKNWTSAITAYKQALSYLPSPPVRDRKQDEKTDEETGIDAEEGTKDPNPPSPGVSTPQQEAAESPLMKECSTMRIALNSNIAACEIKLEAWEAAVSAATAALDEEPHHQKALWRRAKANEALDSWSSLTAAQRDYQTLRDIVPSTQPLYRDATAALRILEPRIEIVRKRDTDKMLGQLKEVGDSVLGWFGLSTNNFQMTPNGQGGYSMNFVSNP</sequence>
<dbReference type="PANTHER" id="PTHR46014">
    <property type="entry name" value="TETRATRICOPEPTIDE REPEAT PROTEIN 1"/>
    <property type="match status" value="1"/>
</dbReference>
<dbReference type="Proteomes" id="UP000007148">
    <property type="component" value="Unassembled WGS sequence"/>
</dbReference>
<dbReference type="EMBL" id="CAFZ01000167">
    <property type="protein sequence ID" value="CCA72486.1"/>
    <property type="molecule type" value="Genomic_DNA"/>
</dbReference>
<evidence type="ECO:0000313" key="3">
    <source>
        <dbReference type="Proteomes" id="UP000007148"/>
    </source>
</evidence>
<proteinExistence type="predicted"/>
<dbReference type="eggNOG" id="KOG4234">
    <property type="taxonomic scope" value="Eukaryota"/>
</dbReference>
<dbReference type="Gene3D" id="1.25.40.10">
    <property type="entry name" value="Tetratricopeptide repeat domain"/>
    <property type="match status" value="1"/>
</dbReference>
<organism evidence="2 3">
    <name type="scientific">Serendipita indica (strain DSM 11827)</name>
    <name type="common">Root endophyte fungus</name>
    <name type="synonym">Piriformospora indica</name>
    <dbReference type="NCBI Taxonomy" id="1109443"/>
    <lineage>
        <taxon>Eukaryota</taxon>
        <taxon>Fungi</taxon>
        <taxon>Dikarya</taxon>
        <taxon>Basidiomycota</taxon>
        <taxon>Agaricomycotina</taxon>
        <taxon>Agaricomycetes</taxon>
        <taxon>Sebacinales</taxon>
        <taxon>Serendipitaceae</taxon>
        <taxon>Serendipita</taxon>
    </lineage>
</organism>
<keyword evidence="3" id="KW-1185">Reference proteome</keyword>
<feature type="region of interest" description="Disordered" evidence="1">
    <location>
        <begin position="1"/>
        <end position="25"/>
    </location>
</feature>
<comment type="caution">
    <text evidence="2">The sequence shown here is derived from an EMBL/GenBank/DDBJ whole genome shotgun (WGS) entry which is preliminary data.</text>
</comment>
<accession>G4TME2</accession>
<reference evidence="2 3" key="1">
    <citation type="journal article" date="2011" name="PLoS Pathog.">
        <title>Endophytic Life Strategies Decoded by Genome and Transcriptome Analyses of the Mutualistic Root Symbiont Piriformospora indica.</title>
        <authorList>
            <person name="Zuccaro A."/>
            <person name="Lahrmann U."/>
            <person name="Guldener U."/>
            <person name="Langen G."/>
            <person name="Pfiffi S."/>
            <person name="Biedenkopf D."/>
            <person name="Wong P."/>
            <person name="Samans B."/>
            <person name="Grimm C."/>
            <person name="Basiewicz M."/>
            <person name="Murat C."/>
            <person name="Martin F."/>
            <person name="Kogel K.H."/>
        </authorList>
    </citation>
    <scope>NUCLEOTIDE SEQUENCE [LARGE SCALE GENOMIC DNA]</scope>
    <source>
        <strain evidence="2 3">DSM 11827</strain>
    </source>
</reference>
<evidence type="ECO:0008006" key="4">
    <source>
        <dbReference type="Google" id="ProtNLM"/>
    </source>
</evidence>
<dbReference type="OMA" id="EGNDHFR"/>
<dbReference type="SMART" id="SM00028">
    <property type="entry name" value="TPR"/>
    <property type="match status" value="2"/>
</dbReference>
<dbReference type="InterPro" id="IPR011990">
    <property type="entry name" value="TPR-like_helical_dom_sf"/>
</dbReference>
<dbReference type="OrthoDB" id="1872379at2759"/>
<dbReference type="InterPro" id="IPR019734">
    <property type="entry name" value="TPR_rpt"/>
</dbReference>
<evidence type="ECO:0000256" key="1">
    <source>
        <dbReference type="SAM" id="MobiDB-lite"/>
    </source>
</evidence>
<evidence type="ECO:0000313" key="2">
    <source>
        <dbReference type="EMBL" id="CCA72486.1"/>
    </source>
</evidence>